<evidence type="ECO:0000313" key="4">
    <source>
        <dbReference type="EMBL" id="MBA2225156.1"/>
    </source>
</evidence>
<evidence type="ECO:0000313" key="5">
    <source>
        <dbReference type="Proteomes" id="UP000542342"/>
    </source>
</evidence>
<evidence type="ECO:0000259" key="3">
    <source>
        <dbReference type="PROSITE" id="PS50106"/>
    </source>
</evidence>
<keyword evidence="4" id="KW-0645">Protease</keyword>
<dbReference type="EMBL" id="JACEFB010000001">
    <property type="protein sequence ID" value="MBA2225156.1"/>
    <property type="molecule type" value="Genomic_DNA"/>
</dbReference>
<keyword evidence="5" id="KW-1185">Reference proteome</keyword>
<dbReference type="InterPro" id="IPR034122">
    <property type="entry name" value="Retropepsin-like_bacterial"/>
</dbReference>
<dbReference type="CDD" id="cd06779">
    <property type="entry name" value="cpPDZ_Deg_HtrA-like"/>
    <property type="match status" value="1"/>
</dbReference>
<dbReference type="CDD" id="cd05483">
    <property type="entry name" value="retropepsin_like_bacteria"/>
    <property type="match status" value="1"/>
</dbReference>
<dbReference type="Pfam" id="PF13180">
    <property type="entry name" value="PDZ_2"/>
    <property type="match status" value="1"/>
</dbReference>
<feature type="signal peptide" evidence="2">
    <location>
        <begin position="1"/>
        <end position="17"/>
    </location>
</feature>
<keyword evidence="4" id="KW-0378">Hydrolase</keyword>
<keyword evidence="2" id="KW-0732">Signal</keyword>
<dbReference type="SUPFAM" id="SSF50630">
    <property type="entry name" value="Acid proteases"/>
    <property type="match status" value="1"/>
</dbReference>
<name>A0A7V9AAI6_9BACT</name>
<dbReference type="InterPro" id="IPR036034">
    <property type="entry name" value="PDZ_sf"/>
</dbReference>
<dbReference type="InterPro" id="IPR021109">
    <property type="entry name" value="Peptidase_aspartic_dom_sf"/>
</dbReference>
<dbReference type="Gene3D" id="2.40.70.10">
    <property type="entry name" value="Acid Proteases"/>
    <property type="match status" value="1"/>
</dbReference>
<organism evidence="4 5">
    <name type="scientific">Thermogemmata fonticola</name>
    <dbReference type="NCBI Taxonomy" id="2755323"/>
    <lineage>
        <taxon>Bacteria</taxon>
        <taxon>Pseudomonadati</taxon>
        <taxon>Planctomycetota</taxon>
        <taxon>Planctomycetia</taxon>
        <taxon>Gemmatales</taxon>
        <taxon>Gemmataceae</taxon>
        <taxon>Thermogemmata</taxon>
    </lineage>
</organism>
<dbReference type="Gene3D" id="2.30.42.10">
    <property type="match status" value="1"/>
</dbReference>
<sequence length="299" mass="32016">MPLFAVLAAMLGSAAGAVSDPANPPRPADTPKPAQAGDPTTAPESKGQTEPIVIPFELLRSRHMAVQVKVNGTGPYRLVFDTGAPMNLVSNKLAREAGLLKKGERPVLPLFGMGGPKTIQTLEIGQIKLQNVPAIVMDHPTVGAMAKVLGPIEGIIGFPFFARYKTTVDYQKREITLVPNGYEPKDVMQGLMEKLMNPPKGKPEPRILAPAALWGFQVDKANDDTQEGVTVIRVLPDSPAAQAGLRPGDRLLILDGRWTDSVADTYTAAEAIKPGQKVVAVVLRKGQRLELTVIPRAGF</sequence>
<dbReference type="RefSeq" id="WP_194536545.1">
    <property type="nucleotide sequence ID" value="NZ_JACEFB010000001.1"/>
</dbReference>
<dbReference type="GO" id="GO:0008233">
    <property type="term" value="F:peptidase activity"/>
    <property type="evidence" value="ECO:0007669"/>
    <property type="project" value="UniProtKB-KW"/>
</dbReference>
<dbReference type="SUPFAM" id="SSF50156">
    <property type="entry name" value="PDZ domain-like"/>
    <property type="match status" value="1"/>
</dbReference>
<protein>
    <submittedName>
        <fullName evidence="4">Aspartyl protease family protein</fullName>
    </submittedName>
</protein>
<dbReference type="Pfam" id="PF13650">
    <property type="entry name" value="Asp_protease_2"/>
    <property type="match status" value="1"/>
</dbReference>
<proteinExistence type="predicted"/>
<dbReference type="PROSITE" id="PS50106">
    <property type="entry name" value="PDZ"/>
    <property type="match status" value="1"/>
</dbReference>
<dbReference type="AlphaFoldDB" id="A0A7V9AAI6"/>
<dbReference type="GO" id="GO:0006508">
    <property type="term" value="P:proteolysis"/>
    <property type="evidence" value="ECO:0007669"/>
    <property type="project" value="UniProtKB-KW"/>
</dbReference>
<comment type="caution">
    <text evidence="4">The sequence shown here is derived from an EMBL/GenBank/DDBJ whole genome shotgun (WGS) entry which is preliminary data.</text>
</comment>
<dbReference type="InterPro" id="IPR001478">
    <property type="entry name" value="PDZ"/>
</dbReference>
<evidence type="ECO:0000256" key="2">
    <source>
        <dbReference type="SAM" id="SignalP"/>
    </source>
</evidence>
<dbReference type="SMART" id="SM00228">
    <property type="entry name" value="PDZ"/>
    <property type="match status" value="1"/>
</dbReference>
<reference evidence="4 5" key="1">
    <citation type="submission" date="2020-07" db="EMBL/GenBank/DDBJ databases">
        <title>Thermogemmata thermophila gen. nov., sp. nov., a novel moderate thermophilic planctomycete from a Kamchatka hot spring.</title>
        <authorList>
            <person name="Elcheninov A.G."/>
            <person name="Podosokorskaya O.A."/>
            <person name="Kovaleva O.L."/>
            <person name="Novikov A."/>
            <person name="Bonch-Osmolovskaya E.A."/>
            <person name="Toshchakov S.V."/>
            <person name="Kublanov I.V."/>
        </authorList>
    </citation>
    <scope>NUCLEOTIDE SEQUENCE [LARGE SCALE GENOMIC DNA]</scope>
    <source>
        <strain evidence="4 5">2918</strain>
    </source>
</reference>
<dbReference type="Proteomes" id="UP000542342">
    <property type="component" value="Unassembled WGS sequence"/>
</dbReference>
<gene>
    <name evidence="4" type="ORF">H0921_03155</name>
</gene>
<evidence type="ECO:0000256" key="1">
    <source>
        <dbReference type="SAM" id="MobiDB-lite"/>
    </source>
</evidence>
<feature type="domain" description="PDZ" evidence="3">
    <location>
        <begin position="215"/>
        <end position="287"/>
    </location>
</feature>
<accession>A0A7V9AAI6</accession>
<feature type="region of interest" description="Disordered" evidence="1">
    <location>
        <begin position="17"/>
        <end position="50"/>
    </location>
</feature>
<feature type="chain" id="PRO_5030895512" evidence="2">
    <location>
        <begin position="18"/>
        <end position="299"/>
    </location>
</feature>